<dbReference type="Gene3D" id="3.30.565.10">
    <property type="entry name" value="Histidine kinase-like ATPase, C-terminal domain"/>
    <property type="match status" value="1"/>
</dbReference>
<feature type="domain" description="Signal transduction histidine kinase subgroup 3 dimerisation and phosphoacceptor" evidence="10">
    <location>
        <begin position="177"/>
        <end position="244"/>
    </location>
</feature>
<sequence>MEFWVIIVKLILLLYLAINYIGSNTGELSWVVLGFLGYFTINILIYIVHNKQYKKVLHLLSLAVIIVCYADVYRLFIFLFPLNVYELVSLFTKKKWIGFWLAWIPEFFISDMLRYPYGLIVLISFVIYCMAAIYTTRMVNYEGQIDTMRKDLQKLTKSLHDNEAFFRQFEYTSKLEERNRISQEIHDKIGHTMTGALIQMEAAKRLLETGKGGQAEGLLQNAIQISKEGIEQIRLTLKNIKPPTEQIGLNRLKLFLEDFSAGQGIRVALTHKGNIDVITPLQWKTILENVGEALTNTLKYADATVISVDLKVLNKFIRAEVKDNGQGAQKIKKGLGIIGMEERTAALNGTVIVDGSQGFSVTTLLPIHD</sequence>
<feature type="transmembrane region" description="Helical" evidence="9">
    <location>
        <begin position="5"/>
        <end position="22"/>
    </location>
</feature>
<evidence type="ECO:0000313" key="12">
    <source>
        <dbReference type="Proteomes" id="UP001596022"/>
    </source>
</evidence>
<keyword evidence="9" id="KW-0812">Transmembrane</keyword>
<feature type="transmembrane region" description="Helical" evidence="9">
    <location>
        <begin position="115"/>
        <end position="134"/>
    </location>
</feature>
<evidence type="ECO:0000256" key="8">
    <source>
        <dbReference type="ARBA" id="ARBA00023012"/>
    </source>
</evidence>
<keyword evidence="12" id="KW-1185">Reference proteome</keyword>
<proteinExistence type="predicted"/>
<keyword evidence="9" id="KW-0472">Membrane</keyword>
<evidence type="ECO:0000256" key="7">
    <source>
        <dbReference type="ARBA" id="ARBA00022840"/>
    </source>
</evidence>
<evidence type="ECO:0000256" key="2">
    <source>
        <dbReference type="ARBA" id="ARBA00012438"/>
    </source>
</evidence>
<evidence type="ECO:0000256" key="5">
    <source>
        <dbReference type="ARBA" id="ARBA00022741"/>
    </source>
</evidence>
<dbReference type="Gene3D" id="1.20.5.1930">
    <property type="match status" value="1"/>
</dbReference>
<dbReference type="Proteomes" id="UP001596022">
    <property type="component" value="Unassembled WGS sequence"/>
</dbReference>
<accession>A0ABV9GSR4</accession>
<evidence type="ECO:0000313" key="11">
    <source>
        <dbReference type="EMBL" id="MFC4620209.1"/>
    </source>
</evidence>
<dbReference type="PANTHER" id="PTHR24421:SF10">
    <property type="entry name" value="NITRATE_NITRITE SENSOR PROTEIN NARQ"/>
    <property type="match status" value="1"/>
</dbReference>
<feature type="transmembrane region" description="Helical" evidence="9">
    <location>
        <begin position="28"/>
        <end position="47"/>
    </location>
</feature>
<evidence type="ECO:0000256" key="3">
    <source>
        <dbReference type="ARBA" id="ARBA00022553"/>
    </source>
</evidence>
<dbReference type="SUPFAM" id="SSF55874">
    <property type="entry name" value="ATPase domain of HSP90 chaperone/DNA topoisomerase II/histidine kinase"/>
    <property type="match status" value="1"/>
</dbReference>
<dbReference type="InterPro" id="IPR011712">
    <property type="entry name" value="Sig_transdc_His_kin_sub3_dim/P"/>
</dbReference>
<dbReference type="PANTHER" id="PTHR24421">
    <property type="entry name" value="NITRATE/NITRITE SENSOR PROTEIN NARX-RELATED"/>
    <property type="match status" value="1"/>
</dbReference>
<reference evidence="12" key="1">
    <citation type="journal article" date="2019" name="Int. J. Syst. Evol. Microbiol.">
        <title>The Global Catalogue of Microorganisms (GCM) 10K type strain sequencing project: providing services to taxonomists for standard genome sequencing and annotation.</title>
        <authorList>
            <consortium name="The Broad Institute Genomics Platform"/>
            <consortium name="The Broad Institute Genome Sequencing Center for Infectious Disease"/>
            <person name="Wu L."/>
            <person name="Ma J."/>
        </authorList>
    </citation>
    <scope>NUCLEOTIDE SEQUENCE [LARGE SCALE GENOMIC DNA]</scope>
    <source>
        <strain evidence="12">CGMCC 1.16306</strain>
    </source>
</reference>
<evidence type="ECO:0000256" key="1">
    <source>
        <dbReference type="ARBA" id="ARBA00000085"/>
    </source>
</evidence>
<dbReference type="EMBL" id="JBHSFW010000017">
    <property type="protein sequence ID" value="MFC4620209.1"/>
    <property type="molecule type" value="Genomic_DNA"/>
</dbReference>
<name>A0ABV9GSR4_9BACL</name>
<evidence type="ECO:0000256" key="6">
    <source>
        <dbReference type="ARBA" id="ARBA00022777"/>
    </source>
</evidence>
<keyword evidence="9" id="KW-1133">Transmembrane helix</keyword>
<dbReference type="RefSeq" id="WP_376847324.1">
    <property type="nucleotide sequence ID" value="NZ_JBHSFW010000017.1"/>
</dbReference>
<dbReference type="Pfam" id="PF07730">
    <property type="entry name" value="HisKA_3"/>
    <property type="match status" value="1"/>
</dbReference>
<evidence type="ECO:0000259" key="10">
    <source>
        <dbReference type="Pfam" id="PF07730"/>
    </source>
</evidence>
<dbReference type="InterPro" id="IPR050482">
    <property type="entry name" value="Sensor_HK_TwoCompSys"/>
</dbReference>
<comment type="catalytic activity">
    <reaction evidence="1">
        <text>ATP + protein L-histidine = ADP + protein N-phospho-L-histidine.</text>
        <dbReference type="EC" id="2.7.13.3"/>
    </reaction>
</comment>
<evidence type="ECO:0000256" key="4">
    <source>
        <dbReference type="ARBA" id="ARBA00022679"/>
    </source>
</evidence>
<protein>
    <recommendedName>
        <fullName evidence="2">histidine kinase</fullName>
        <ecNumber evidence="2">2.7.13.3</ecNumber>
    </recommendedName>
</protein>
<evidence type="ECO:0000256" key="9">
    <source>
        <dbReference type="SAM" id="Phobius"/>
    </source>
</evidence>
<feature type="transmembrane region" description="Helical" evidence="9">
    <location>
        <begin position="59"/>
        <end position="80"/>
    </location>
</feature>
<dbReference type="CDD" id="cd16917">
    <property type="entry name" value="HATPase_UhpB-NarQ-NarX-like"/>
    <property type="match status" value="1"/>
</dbReference>
<keyword evidence="6 11" id="KW-0418">Kinase</keyword>
<dbReference type="GO" id="GO:0016301">
    <property type="term" value="F:kinase activity"/>
    <property type="evidence" value="ECO:0007669"/>
    <property type="project" value="UniProtKB-KW"/>
</dbReference>
<comment type="caution">
    <text evidence="11">The sequence shown here is derived from an EMBL/GenBank/DDBJ whole genome shotgun (WGS) entry which is preliminary data.</text>
</comment>
<keyword evidence="5" id="KW-0547">Nucleotide-binding</keyword>
<dbReference type="EC" id="2.7.13.3" evidence="2"/>
<keyword evidence="3" id="KW-0597">Phosphoprotein</keyword>
<organism evidence="11 12">
    <name type="scientific">Camelliibacillus cellulosilyticus</name>
    <dbReference type="NCBI Taxonomy" id="2174486"/>
    <lineage>
        <taxon>Bacteria</taxon>
        <taxon>Bacillati</taxon>
        <taxon>Bacillota</taxon>
        <taxon>Bacilli</taxon>
        <taxon>Bacillales</taxon>
        <taxon>Sporolactobacillaceae</taxon>
        <taxon>Camelliibacillus</taxon>
    </lineage>
</organism>
<gene>
    <name evidence="11" type="ORF">ACFO4N_15980</name>
</gene>
<keyword evidence="4" id="KW-0808">Transferase</keyword>
<dbReference type="InterPro" id="IPR036890">
    <property type="entry name" value="HATPase_C_sf"/>
</dbReference>
<keyword evidence="8" id="KW-0902">Two-component regulatory system</keyword>
<keyword evidence="7" id="KW-0067">ATP-binding</keyword>